<evidence type="ECO:0000256" key="7">
    <source>
        <dbReference type="SAM" id="Phobius"/>
    </source>
</evidence>
<dbReference type="PANTHER" id="PTHR11961">
    <property type="entry name" value="CYTOCHROME C"/>
    <property type="match status" value="1"/>
</dbReference>
<feature type="transmembrane region" description="Helical" evidence="7">
    <location>
        <begin position="134"/>
        <end position="167"/>
    </location>
</feature>
<reference evidence="9 10" key="1">
    <citation type="journal article" date="2013" name="J. Microbiol. Biotechnol.">
        <title>Novosphingobium ginsenosidimutans sp. nov., with the ability to convert ginsenoside.</title>
        <authorList>
            <person name="Kim J.K."/>
            <person name="He D."/>
            <person name="Liu Q.M."/>
            <person name="Park H.Y."/>
            <person name="Jung M.S."/>
            <person name="Yoon M.H."/>
            <person name="Kim S.C."/>
            <person name="Im W.T."/>
        </authorList>
    </citation>
    <scope>NUCLEOTIDE SEQUENCE [LARGE SCALE GENOMIC DNA]</scope>
    <source>
        <strain evidence="9 10">FW-6</strain>
    </source>
</reference>
<dbReference type="InterPro" id="IPR036909">
    <property type="entry name" value="Cyt_c-like_dom_sf"/>
</dbReference>
<feature type="transmembrane region" description="Helical" evidence="7">
    <location>
        <begin position="209"/>
        <end position="227"/>
    </location>
</feature>
<dbReference type="AlphaFoldDB" id="A0A5B8S5E0"/>
<evidence type="ECO:0000256" key="5">
    <source>
        <dbReference type="ARBA" id="ARBA00023004"/>
    </source>
</evidence>
<dbReference type="SUPFAM" id="SSF81342">
    <property type="entry name" value="Transmembrane di-heme cytochromes"/>
    <property type="match status" value="1"/>
</dbReference>
<name>A0A5B8S5E0_9SPHN</name>
<accession>A0A5B8S5E0</accession>
<evidence type="ECO:0000256" key="6">
    <source>
        <dbReference type="PROSITE-ProRule" id="PRU00433"/>
    </source>
</evidence>
<evidence type="ECO:0000259" key="8">
    <source>
        <dbReference type="PROSITE" id="PS51007"/>
    </source>
</evidence>
<dbReference type="Proteomes" id="UP000321172">
    <property type="component" value="Chromosome"/>
</dbReference>
<evidence type="ECO:0000313" key="10">
    <source>
        <dbReference type="Proteomes" id="UP000321172"/>
    </source>
</evidence>
<keyword evidence="1" id="KW-0813">Transport</keyword>
<keyword evidence="4" id="KW-0249">Electron transport</keyword>
<dbReference type="EMBL" id="CP042345">
    <property type="protein sequence ID" value="QEA16603.1"/>
    <property type="molecule type" value="Genomic_DNA"/>
</dbReference>
<dbReference type="SUPFAM" id="SSF46626">
    <property type="entry name" value="Cytochrome c"/>
    <property type="match status" value="1"/>
</dbReference>
<dbReference type="Gene3D" id="1.10.760.10">
    <property type="entry name" value="Cytochrome c-like domain"/>
    <property type="match status" value="1"/>
</dbReference>
<dbReference type="OrthoDB" id="9805828at2"/>
<gene>
    <name evidence="9" type="ORF">FRF71_10930</name>
</gene>
<dbReference type="InterPro" id="IPR002327">
    <property type="entry name" value="Cyt_c_1A/1B"/>
</dbReference>
<sequence>MADGGKGYSANAVRAGWALATVGLVQAILTINLPRTDKTLPLREELRNWHVLVGLTLLALVVWRLWLWWREERGMAPVHGLRPGLFNWARTLALASYLLIFAMPIFGALFAWGGGTLVAVGPLFKVPVLLPESYRLWLFAGYFHSGAGFMAMLLNLAALLTAAYAWLRYGKGLLTTFPPGFGVQSLLALGTTSYAMATFKSSAPGPAAVARYIAIIVVVWAVGALIARWRKAKERAPEPMGKGRLAAAAVVTGILALGSYGPYAMFRVAPWPMGDVIAGPAGLTSHAAPVTRVQAWAETEYERTVASQTYKWCGFCHTFEKGGKTKAGPNLYAIFGQRIASVPNFHYSPALAGKRDAVWDDATLDALLADPDKFAPGTTMIISSGPVSDPKVRRAVINMLKRDTMPGAIDMVPAPAGQ</sequence>
<evidence type="ECO:0000313" key="9">
    <source>
        <dbReference type="EMBL" id="QEA16603.1"/>
    </source>
</evidence>
<keyword evidence="7" id="KW-0472">Membrane</keyword>
<feature type="transmembrane region" description="Helical" evidence="7">
    <location>
        <begin position="12"/>
        <end position="29"/>
    </location>
</feature>
<dbReference type="GO" id="GO:0022904">
    <property type="term" value="P:respiratory electron transport chain"/>
    <property type="evidence" value="ECO:0007669"/>
    <property type="project" value="InterPro"/>
</dbReference>
<keyword evidence="5 6" id="KW-0408">Iron</keyword>
<dbReference type="PROSITE" id="PS51007">
    <property type="entry name" value="CYTC"/>
    <property type="match status" value="1"/>
</dbReference>
<keyword evidence="7" id="KW-1133">Transmembrane helix</keyword>
<organism evidence="9 10">
    <name type="scientific">Novosphingobium ginsenosidimutans</name>
    <dbReference type="NCBI Taxonomy" id="1176536"/>
    <lineage>
        <taxon>Bacteria</taxon>
        <taxon>Pseudomonadati</taxon>
        <taxon>Pseudomonadota</taxon>
        <taxon>Alphaproteobacteria</taxon>
        <taxon>Sphingomonadales</taxon>
        <taxon>Sphingomonadaceae</taxon>
        <taxon>Novosphingobium</taxon>
    </lineage>
</organism>
<keyword evidence="3 6" id="KW-0479">Metal-binding</keyword>
<feature type="transmembrane region" description="Helical" evidence="7">
    <location>
        <begin position="88"/>
        <end position="114"/>
    </location>
</feature>
<dbReference type="GO" id="GO:0020037">
    <property type="term" value="F:heme binding"/>
    <property type="evidence" value="ECO:0007669"/>
    <property type="project" value="InterPro"/>
</dbReference>
<feature type="domain" description="Cytochrome c" evidence="8">
    <location>
        <begin position="274"/>
        <end position="403"/>
    </location>
</feature>
<evidence type="ECO:0000256" key="1">
    <source>
        <dbReference type="ARBA" id="ARBA00022448"/>
    </source>
</evidence>
<dbReference type="InterPro" id="IPR009056">
    <property type="entry name" value="Cyt_c-like_dom"/>
</dbReference>
<evidence type="ECO:0000256" key="4">
    <source>
        <dbReference type="ARBA" id="ARBA00022982"/>
    </source>
</evidence>
<dbReference type="InterPro" id="IPR016174">
    <property type="entry name" value="Di-haem_cyt_TM"/>
</dbReference>
<feature type="transmembrane region" description="Helical" evidence="7">
    <location>
        <begin position="179"/>
        <end position="197"/>
    </location>
</feature>
<feature type="transmembrane region" description="Helical" evidence="7">
    <location>
        <begin position="49"/>
        <end position="67"/>
    </location>
</feature>
<dbReference type="KEGG" id="ngf:FRF71_10930"/>
<protein>
    <recommendedName>
        <fullName evidence="8">Cytochrome c domain-containing protein</fullName>
    </recommendedName>
</protein>
<proteinExistence type="predicted"/>
<dbReference type="RefSeq" id="WP_147090682.1">
    <property type="nucleotide sequence ID" value="NZ_BAABJD010000005.1"/>
</dbReference>
<feature type="transmembrane region" description="Helical" evidence="7">
    <location>
        <begin position="247"/>
        <end position="266"/>
    </location>
</feature>
<keyword evidence="10" id="KW-1185">Reference proteome</keyword>
<dbReference type="GO" id="GO:0009055">
    <property type="term" value="F:electron transfer activity"/>
    <property type="evidence" value="ECO:0007669"/>
    <property type="project" value="InterPro"/>
</dbReference>
<dbReference type="GO" id="GO:0016020">
    <property type="term" value="C:membrane"/>
    <property type="evidence" value="ECO:0007669"/>
    <property type="project" value="InterPro"/>
</dbReference>
<evidence type="ECO:0000256" key="3">
    <source>
        <dbReference type="ARBA" id="ARBA00022723"/>
    </source>
</evidence>
<dbReference type="GO" id="GO:0046872">
    <property type="term" value="F:metal ion binding"/>
    <property type="evidence" value="ECO:0007669"/>
    <property type="project" value="UniProtKB-KW"/>
</dbReference>
<evidence type="ECO:0000256" key="2">
    <source>
        <dbReference type="ARBA" id="ARBA00022617"/>
    </source>
</evidence>
<keyword evidence="7" id="KW-0812">Transmembrane</keyword>
<keyword evidence="2 6" id="KW-0349">Heme</keyword>
<dbReference type="PRINTS" id="PR00604">
    <property type="entry name" value="CYTCHRMECIAB"/>
</dbReference>